<dbReference type="Proteomes" id="UP000249061">
    <property type="component" value="Unassembled WGS sequence"/>
</dbReference>
<accession>A0A2W5T6X4</accession>
<name>A0A2W5T6X4_9BACT</name>
<dbReference type="AlphaFoldDB" id="A0A2W5T6X4"/>
<organism evidence="1 2">
    <name type="scientific">Archangium gephyra</name>
    <dbReference type="NCBI Taxonomy" id="48"/>
    <lineage>
        <taxon>Bacteria</taxon>
        <taxon>Pseudomonadati</taxon>
        <taxon>Myxococcota</taxon>
        <taxon>Myxococcia</taxon>
        <taxon>Myxococcales</taxon>
        <taxon>Cystobacterineae</taxon>
        <taxon>Archangiaceae</taxon>
        <taxon>Archangium</taxon>
    </lineage>
</organism>
<dbReference type="EMBL" id="QFQP01000033">
    <property type="protein sequence ID" value="PZR07225.1"/>
    <property type="molecule type" value="Genomic_DNA"/>
</dbReference>
<comment type="caution">
    <text evidence="1">The sequence shown here is derived from an EMBL/GenBank/DDBJ whole genome shotgun (WGS) entry which is preliminary data.</text>
</comment>
<protein>
    <submittedName>
        <fullName evidence="1">Uncharacterized protein</fullName>
    </submittedName>
</protein>
<evidence type="ECO:0000313" key="2">
    <source>
        <dbReference type="Proteomes" id="UP000249061"/>
    </source>
</evidence>
<evidence type="ECO:0000313" key="1">
    <source>
        <dbReference type="EMBL" id="PZR07225.1"/>
    </source>
</evidence>
<reference evidence="1 2" key="1">
    <citation type="submission" date="2017-08" db="EMBL/GenBank/DDBJ databases">
        <title>Infants hospitalized years apart are colonized by the same room-sourced microbial strains.</title>
        <authorList>
            <person name="Brooks B."/>
            <person name="Olm M.R."/>
            <person name="Firek B.A."/>
            <person name="Baker R."/>
            <person name="Thomas B.C."/>
            <person name="Morowitz M.J."/>
            <person name="Banfield J.F."/>
        </authorList>
    </citation>
    <scope>NUCLEOTIDE SEQUENCE [LARGE SCALE GENOMIC DNA]</scope>
    <source>
        <strain evidence="1">S2_003_000_R2_14</strain>
    </source>
</reference>
<gene>
    <name evidence="1" type="ORF">DI536_28640</name>
</gene>
<sequence length="71" mass="7759">MHEGKIAEARQLLSQVARELKSASEAAESAVATPVGDAAAWAHVQQLYTRFASAEQMLRDMRRAIDDAFKG</sequence>
<proteinExistence type="predicted"/>